<name>A0AC35G1E7_9BILA</name>
<evidence type="ECO:0000313" key="1">
    <source>
        <dbReference type="Proteomes" id="UP000887580"/>
    </source>
</evidence>
<organism evidence="1 2">
    <name type="scientific">Panagrolaimus sp. PS1159</name>
    <dbReference type="NCBI Taxonomy" id="55785"/>
    <lineage>
        <taxon>Eukaryota</taxon>
        <taxon>Metazoa</taxon>
        <taxon>Ecdysozoa</taxon>
        <taxon>Nematoda</taxon>
        <taxon>Chromadorea</taxon>
        <taxon>Rhabditida</taxon>
        <taxon>Tylenchina</taxon>
        <taxon>Panagrolaimomorpha</taxon>
        <taxon>Panagrolaimoidea</taxon>
        <taxon>Panagrolaimidae</taxon>
        <taxon>Panagrolaimus</taxon>
    </lineage>
</organism>
<accession>A0AC35G1E7</accession>
<protein>
    <submittedName>
        <fullName evidence="2">Cell wall hydrolase SleB domain-containing protein</fullName>
    </submittedName>
</protein>
<dbReference type="WBParaSite" id="PS1159_v2.g2306.t1">
    <property type="protein sequence ID" value="PS1159_v2.g2306.t1"/>
    <property type="gene ID" value="PS1159_v2.g2306"/>
</dbReference>
<reference evidence="2" key="1">
    <citation type="submission" date="2022-11" db="UniProtKB">
        <authorList>
            <consortium name="WormBaseParasite"/>
        </authorList>
    </citation>
    <scope>IDENTIFICATION</scope>
</reference>
<dbReference type="Proteomes" id="UP000887580">
    <property type="component" value="Unplaced"/>
</dbReference>
<evidence type="ECO:0000313" key="2">
    <source>
        <dbReference type="WBParaSite" id="PS1159_v2.g2306.t1"/>
    </source>
</evidence>
<sequence length="139" mass="16023">MPIYDVDDHDLDILRKTVFMEARGESADGQAAVVYVIVTRARLNKSYWGGSKIADVCLKPGQFECWNSSTNIDTQSQEYKNVENIVNDVIFYNEAFKEHDDGSDHYNNPDKEGYREWTNNCDKTKKIGGYQFYKTKPGF</sequence>
<proteinExistence type="predicted"/>